<dbReference type="RefSeq" id="WP_339575814.1">
    <property type="nucleotide sequence ID" value="NZ_JBBIAA010000023.1"/>
</dbReference>
<feature type="region of interest" description="Disordered" evidence="1">
    <location>
        <begin position="189"/>
        <end position="215"/>
    </location>
</feature>
<feature type="compositionally biased region" description="Basic and acidic residues" evidence="1">
    <location>
        <begin position="197"/>
        <end position="208"/>
    </location>
</feature>
<gene>
    <name evidence="3" type="ORF">WDZ17_14130</name>
</gene>
<evidence type="ECO:0000256" key="2">
    <source>
        <dbReference type="SAM" id="SignalP"/>
    </source>
</evidence>
<dbReference type="EMBL" id="JBBIAA010000023">
    <property type="protein sequence ID" value="MEJ5946431.1"/>
    <property type="molecule type" value="Genomic_DNA"/>
</dbReference>
<comment type="caution">
    <text evidence="3">The sequence shown here is derived from an EMBL/GenBank/DDBJ whole genome shotgun (WGS) entry which is preliminary data.</text>
</comment>
<sequence length="420" mass="44281">MRRATVVAGALVAAASLLVPGAAAATPTATPPATAPSAAAASASVPTLRPDQALAEQDAACAVPSTRDLAVTRAVHRVGTEMRVSAKVMLAGFEAGWVESHMHNLSCGDRDSLGVFQQRPSQGWGTRAQILDVDHAARAFFREAQRIESRYGGSSAGALAQGVQRSAYPSRYDQARSTAERLLAEARPLARPAARTPADRYPTDDNRRARTSFPFGTSADEHFSGDWDGDGVDTPGQRQGTTIYIARDERGTDVVTFRYGWADSDLVVGDWDGDGRDSIGIASGNGWYLRNSLSSGTADLTYSYGFAGSTKVVGDWDGDGVDTPGVVAGNRWFLRNRHAGGAADLTFGYGPSRGDKLVGDWDGDGRDTPGVRAGNTWLLRNSASGGAADVTAHYGRATDVAVTGDWDGDRRDSAGVSRAR</sequence>
<keyword evidence="4" id="KW-1185">Reference proteome</keyword>
<dbReference type="SUPFAM" id="SSF69318">
    <property type="entry name" value="Integrin alpha N-terminal domain"/>
    <property type="match status" value="1"/>
</dbReference>
<feature type="compositionally biased region" description="Low complexity" evidence="1">
    <location>
        <begin position="35"/>
        <end position="44"/>
    </location>
</feature>
<protein>
    <recommendedName>
        <fullName evidence="5">VCBS repeat protein</fullName>
    </recommendedName>
</protein>
<feature type="signal peptide" evidence="2">
    <location>
        <begin position="1"/>
        <end position="25"/>
    </location>
</feature>
<dbReference type="InterPro" id="IPR028994">
    <property type="entry name" value="Integrin_alpha_N"/>
</dbReference>
<feature type="chain" id="PRO_5046827995" description="VCBS repeat protein" evidence="2">
    <location>
        <begin position="26"/>
        <end position="420"/>
    </location>
</feature>
<evidence type="ECO:0000313" key="3">
    <source>
        <dbReference type="EMBL" id="MEJ5946431.1"/>
    </source>
</evidence>
<name>A0ABU8RN09_9ACTN</name>
<reference evidence="3 4" key="1">
    <citation type="journal article" date="2017" name="Int. J. Syst. Evol. Microbiol.">
        <title>Pseudokineococcus basanitobsidens sp. nov., isolated from volcanic rock.</title>
        <authorList>
            <person name="Lee D.W."/>
            <person name="Park M.Y."/>
            <person name="Kim J.J."/>
            <person name="Kim B.S."/>
        </authorList>
    </citation>
    <scope>NUCLEOTIDE SEQUENCE [LARGE SCALE GENOMIC DNA]</scope>
    <source>
        <strain evidence="3 4">DSM 103726</strain>
    </source>
</reference>
<feature type="region of interest" description="Disordered" evidence="1">
    <location>
        <begin position="24"/>
        <end position="44"/>
    </location>
</feature>
<evidence type="ECO:0000313" key="4">
    <source>
        <dbReference type="Proteomes" id="UP001387100"/>
    </source>
</evidence>
<proteinExistence type="predicted"/>
<organism evidence="3 4">
    <name type="scientific">Pseudokineococcus basanitobsidens</name>
    <dbReference type="NCBI Taxonomy" id="1926649"/>
    <lineage>
        <taxon>Bacteria</taxon>
        <taxon>Bacillati</taxon>
        <taxon>Actinomycetota</taxon>
        <taxon>Actinomycetes</taxon>
        <taxon>Kineosporiales</taxon>
        <taxon>Kineosporiaceae</taxon>
        <taxon>Pseudokineococcus</taxon>
    </lineage>
</organism>
<keyword evidence="2" id="KW-0732">Signal</keyword>
<evidence type="ECO:0008006" key="5">
    <source>
        <dbReference type="Google" id="ProtNLM"/>
    </source>
</evidence>
<evidence type="ECO:0000256" key="1">
    <source>
        <dbReference type="SAM" id="MobiDB-lite"/>
    </source>
</evidence>
<dbReference type="Proteomes" id="UP001387100">
    <property type="component" value="Unassembled WGS sequence"/>
</dbReference>
<accession>A0ABU8RN09</accession>